<sequence length="134" mass="15602">MLDSKEVREAKDALLDLRNEIDEVIKNTESARNWSIADIFAGSSIVGFVKRSKIKDINEGLEVIREKLAIAKKELGDLKLNLDEEISNTNYDFFVDVIFDNIFTDLRVDRDIKDVRENLYNLRKRVEEILKKLN</sequence>
<keyword evidence="1" id="KW-0175">Coiled coil</keyword>
<accession>A0A1U7M0F0</accession>
<gene>
    <name evidence="2" type="ORF">BIV18_05605</name>
</gene>
<name>A0A1U7M0F0_9FIRM</name>
<dbReference type="EMBL" id="MJIH01000001">
    <property type="protein sequence ID" value="OLR65026.1"/>
    <property type="molecule type" value="Genomic_DNA"/>
</dbReference>
<proteinExistence type="predicted"/>
<reference evidence="2 3" key="1">
    <citation type="journal article" date="2016" name="Appl. Environ. Microbiol.">
        <title>Function and Phylogeny of Bacterial Butyryl Coenzyme A:Acetate Transferases and Their Diversity in the Proximal Colon of Swine.</title>
        <authorList>
            <person name="Trachsel J."/>
            <person name="Bayles D.O."/>
            <person name="Looft T."/>
            <person name="Levine U.Y."/>
            <person name="Allen H.K."/>
        </authorList>
    </citation>
    <scope>NUCLEOTIDE SEQUENCE [LARGE SCALE GENOMIC DNA]</scope>
    <source>
        <strain evidence="2 3">35-6-1</strain>
    </source>
</reference>
<organism evidence="2 3">
    <name type="scientific">Peptoniphilus porci</name>
    <dbReference type="NCBI Taxonomy" id="2652280"/>
    <lineage>
        <taxon>Bacteria</taxon>
        <taxon>Bacillati</taxon>
        <taxon>Bacillota</taxon>
        <taxon>Tissierellia</taxon>
        <taxon>Tissierellales</taxon>
        <taxon>Peptoniphilaceae</taxon>
        <taxon>Peptoniphilus</taxon>
    </lineage>
</organism>
<dbReference type="Proteomes" id="UP000187166">
    <property type="component" value="Unassembled WGS sequence"/>
</dbReference>
<feature type="coiled-coil region" evidence="1">
    <location>
        <begin position="54"/>
        <end position="88"/>
    </location>
</feature>
<protein>
    <submittedName>
        <fullName evidence="2">Uncharacterized protein</fullName>
    </submittedName>
</protein>
<keyword evidence="3" id="KW-1185">Reference proteome</keyword>
<dbReference type="STRING" id="1465756.BIV18_05605"/>
<comment type="caution">
    <text evidence="2">The sequence shown here is derived from an EMBL/GenBank/DDBJ whole genome shotgun (WGS) entry which is preliminary data.</text>
</comment>
<evidence type="ECO:0000256" key="1">
    <source>
        <dbReference type="SAM" id="Coils"/>
    </source>
</evidence>
<evidence type="ECO:0000313" key="2">
    <source>
        <dbReference type="EMBL" id="OLR65026.1"/>
    </source>
</evidence>
<evidence type="ECO:0000313" key="3">
    <source>
        <dbReference type="Proteomes" id="UP000187166"/>
    </source>
</evidence>
<dbReference type="AlphaFoldDB" id="A0A1U7M0F0"/>